<evidence type="ECO:0000256" key="14">
    <source>
        <dbReference type="SAM" id="MobiDB-lite"/>
    </source>
</evidence>
<feature type="compositionally biased region" description="Polar residues" evidence="14">
    <location>
        <begin position="105"/>
        <end position="117"/>
    </location>
</feature>
<dbReference type="Gene3D" id="1.25.10.10">
    <property type="entry name" value="Leucine-rich Repeat Variant"/>
    <property type="match status" value="1"/>
</dbReference>
<dbReference type="FunFam" id="3.30.2410.10:FF:000005">
    <property type="entry name" value="E3 ubiquitin-protein ligase TRIP12 isoform X1"/>
    <property type="match status" value="1"/>
</dbReference>
<evidence type="ECO:0000256" key="9">
    <source>
        <dbReference type="ARBA" id="ARBA00022990"/>
    </source>
</evidence>
<dbReference type="PANTHER" id="PTHR45670:SF13">
    <property type="entry name" value="E3 UBIQUITIN-PROTEIN LIGASE TRIP12"/>
    <property type="match status" value="1"/>
</dbReference>
<feature type="domain" description="WWE" evidence="16">
    <location>
        <begin position="1067"/>
        <end position="1143"/>
    </location>
</feature>
<feature type="compositionally biased region" description="Polar residues" evidence="14">
    <location>
        <begin position="136"/>
        <end position="145"/>
    </location>
</feature>
<dbReference type="Pfam" id="PF02825">
    <property type="entry name" value="WWE"/>
    <property type="match status" value="1"/>
</dbReference>
<dbReference type="FunFam" id="1.25.10.10:FF:000018">
    <property type="entry name" value="E3 ubiquitin-protein ligase TRIP12 isoform X3"/>
    <property type="match status" value="1"/>
</dbReference>
<dbReference type="Pfam" id="PF00632">
    <property type="entry name" value="HECT"/>
    <property type="match status" value="1"/>
</dbReference>
<dbReference type="SMART" id="SM00678">
    <property type="entry name" value="WWE"/>
    <property type="match status" value="1"/>
</dbReference>
<feature type="compositionally biased region" description="Acidic residues" evidence="14">
    <location>
        <begin position="453"/>
        <end position="463"/>
    </location>
</feature>
<dbReference type="FunFam" id="3.30.720.50:FF:000001">
    <property type="entry name" value="E3 ubiquitin-protein ligase TRIP12 isoform X1"/>
    <property type="match status" value="1"/>
</dbReference>
<evidence type="ECO:0000256" key="7">
    <source>
        <dbReference type="ARBA" id="ARBA00022763"/>
    </source>
</evidence>
<dbReference type="GO" id="GO:0000209">
    <property type="term" value="P:protein polyubiquitination"/>
    <property type="evidence" value="ECO:0007669"/>
    <property type="project" value="TreeGrafter"/>
</dbReference>
<comment type="pathway">
    <text evidence="3 13">Protein modification; protein ubiquitination.</text>
</comment>
<feature type="compositionally biased region" description="Polar residues" evidence="14">
    <location>
        <begin position="1"/>
        <end position="23"/>
    </location>
</feature>
<feature type="region of interest" description="Disordered" evidence="14">
    <location>
        <begin position="1165"/>
        <end position="1199"/>
    </location>
</feature>
<feature type="domain" description="HECT" evidence="15">
    <location>
        <begin position="2531"/>
        <end position="2829"/>
    </location>
</feature>
<dbReference type="InterPro" id="IPR045322">
    <property type="entry name" value="HECTD1/TRIP12-like"/>
</dbReference>
<sequence length="2829" mass="303584">MAESVKSQTLSALTEGQHDGSTITSNSQRQYTTNNNNNNSNHKSSKKRNSTPANSTLTISSSVVAASALRSRSKGRNLAQTSTPTTTTTITTPARTNKNNNNKKSASQELSRCSTAATFGGSVTSSRLSESLTTSNNINDTSLSPGSRKRQHQHYNSGRHYSHNQSAPGGDQYVELNSPLKKRRVQKPPTSVSEATSGELSRLSTGAGATPRATSLESTPRLASGGDCVAQRTRSKTHTPEELPSTSSAARLAANNNNTRRTSGTCNHVIGVTPQRGAAARAASGGAARNSSSNSGSNLLNYYRKTRKVSHTRAKPSASEQQQLEDSIQKSSANDRESSSARLQASGSAVIAAAAAIDAAVSGERHQGINSNSNVALKRLSKKGGSSNNNKYTKYRKSRRNHQQQVLTRIDTTLNKITSDDEDHINEYGRLEVEQHPLPTSSEAEETNKIDSGEVDDDEDDVGGFDGGASATSVGFEAAIVSTSDAEEDEQDPDQNQEQDDDDQEEEVEPEEEEVGFYEIVNSADSSYEEDAQIVAEEDELSEEEDVDEEDDDDLEEDFDEEEDLSEGEFAEHIIGELGAASDALTYSLMAQQQQQTPNGPPHAGGQQLTSGSNSANLSIVAAALSAARDSAVNVNISSAVGATSSSTASGGSSSNSNQSASASGGSNVTTTSSTQLAAAAAQQTAAAAATGAAAVNAAAAAAAAADTESDDSEVGRLQALLEARGLPPHLFGALGPRMTHILHRTIGNSSTSKANQLLQGLQSHDESQQLQAAIEMCQMLVMGNEDTLAGFPVKQVVPALIQLLRMEHNFDIMNNACRALAYMLEALPRSAGTVVEAVPVFLEKLQVIQCMDVAEQSLTALEILSRRHNKAILQANGISACLTYLDFFSIVAQRAALSITANCCQNMHSEEFHFVSDSLPQLARLLSQPDKKCVDSVCTAFWRLVESFPHDGKRLQQIASPDLLKNCQQLLVVTPAILNTGTFTNVVRMLSLMCAACPDLAISLLRNDIAATLLYLLTGNAEPAAASATHVELVTRPPLELLELTCLIGELMPRLPLDGIFAVDALLDRPTLNTQDQVQWQWRDDRGAWHNYSTIDSRLIEAAHQSSEDEINLSTLGRTYTVDFHAMQQINEDTGTTRFVQRKLNPNYVAPAAAGQDLSTTGASASTSAAASGSSSNNNNNITSSSANSANSNANQAKRRPSLDARIACLKEERGLAADFIKNIFNVLYEVYSSSAGPNVRYKCLRALLRMVYYATPELLRQVLKYQLVSSHIAGMLGSNDLRIVVGALQMAEILMRQLPDVFGTHFRREGVIYQFTQLTDPSNPICANPSPKPLSTSGSQLATPTTNAGGSQSAPASANSLQVNPFFMDNVTAPSTGSSSASGTPSSSKHQSYSVKSFSHAMNALTASANAVPKQQQSSSASAADGTGYNYSSSAPSSSASAATAAGGAGAGSAPAAYFVAATSATDPRQYLNFQQPAAPLPAAQLELVPTGSGGQQQQQQLSTQVIYNSSQGVASYQQQQQNLIVASTSAAAANNNSGSGSNNCSSSALQHKMTDMLKRKAPPKRKSQSSGRAKSRQEDSAAAVAAASSASSAMHELLSRATSLGSNTGGRNTPSSGSGSGSSNSKSRFSAGNTNNASGSSTKSSFLASLNPARWGRQTAHHHHHQQQQQSSSHHGLTKDNSGSSSSGGACSTSAGLAYAGSQHGGAAGMNAAAVAASISKSISHANLIAAANRERARQWVREQAIDFVKRYTEQEARRSKRDSDSNCGTGTGAGGSGLGSSASAASATTSLASTSVLERLSSILLKLNGSYHDCLDALLELKTILLESDISPFEVNHSGLIKAMLNYMTSESGLVDRDARLRSFMHVFAGLPLEPLLQNVGQLPTIEPLAYGAFVAKLNACVTQLEQFPVKVHDFQAGPGGRSNQSALRFFNTHQLKCNLQRHPQCSNLRQWKGGTVKIDPLAMVQAIERYLVVRGYGGIRADSDDDSEEDMDDNVAAVVMTQSGFKHKLQFLIGEHVLPYNMTVYQAVKQFSPLVNEQHETDNESEMLLGNSSIWVQQHTIYYRPVEEEGIGSGANSSCSSSSNNQVHGQHKASSGSNTSSSSHVATSSCSSSSSAATSSGGKKSHKSSSKFMRKKTELWHEGIAPALLSPLKQFLSSCLPPDVVTVQDASLDALCMLRVIHALNRHWEHLYGCVVRQNIIPQSEFVHPKITAKANRQLQDPLVIMTGNLPQWLPQIGMACPFLFPFETRHLLFYATSFDRDRALQRLLDTTPDLNAAESSERVAPRLDRRKRAISRAELLKQAEHILQDFGNSKALLEIQYENEVGTGLGPTLEFYALVSAELQRTDLGLWNGSDSYRHNSSNIADVVKSSSAMLHIEDASEATSEVATAATTLVSSTTTTTATAHLTRSSSRSNALRNQQQQQHQAEHSSTSAGTNDNALNMIIAQQYSDMAATDGGSTTTANASQVLDQQTTTTTVTTTTPMGTTIATATSMVSYVHTAHGLFPLPLGKSSKLPQMTKAKSKFKFLGKFMAKAVMDSRMLDLPFSLPFYRWLVSEEHSIGLADLLRVAPEVQSTLVRLQDMVRQREDIESDANLNSIEKSEKIEQLDLDGCPIADLGLDFVLPGHANIELCRGGRDTPVTVHNLHKYISLVTYWFLIEGVQKQFEALREGFDSIFPIQRLRMFYPEELECVFCGSGSEQHQRWDLKMLQDSCRTDHGFHQESQAIQYLYEILASYNRDEQRAFLQFVTGSPRLPTGGFKALTPPLTIVRKTLDGNQNPNDYLPSVMTCVNYLKLPDYSNRDVMRQKLKVAANEGSMSFHLS</sequence>
<feature type="region of interest" description="Disordered" evidence="14">
    <location>
        <begin position="1411"/>
        <end position="1448"/>
    </location>
</feature>
<feature type="region of interest" description="Disordered" evidence="14">
    <location>
        <begin position="1326"/>
        <end position="1359"/>
    </location>
</feature>
<feature type="compositionally biased region" description="Low complexity" evidence="14">
    <location>
        <begin position="2097"/>
        <end position="2127"/>
    </location>
</feature>
<evidence type="ECO:0000256" key="12">
    <source>
        <dbReference type="PROSITE-ProRule" id="PRU00104"/>
    </source>
</evidence>
<feature type="compositionally biased region" description="Low complexity" evidence="14">
    <location>
        <begin position="81"/>
        <end position="104"/>
    </location>
</feature>
<keyword evidence="10" id="KW-0234">DNA repair</keyword>
<feature type="region of interest" description="Disordered" evidence="14">
    <location>
        <begin position="591"/>
        <end position="612"/>
    </location>
</feature>
<protein>
    <recommendedName>
        <fullName evidence="13">E3 ubiquitin-protein ligase</fullName>
        <ecNumber evidence="13">2.3.2.26</ecNumber>
    </recommendedName>
</protein>
<dbReference type="InterPro" id="IPR057948">
    <property type="entry name" value="TPR_TRIP12_N"/>
</dbReference>
<dbReference type="GO" id="GO:0016607">
    <property type="term" value="C:nuclear speck"/>
    <property type="evidence" value="ECO:0007669"/>
    <property type="project" value="TreeGrafter"/>
</dbReference>
<feature type="compositionally biased region" description="Low complexity" evidence="14">
    <location>
        <begin position="1608"/>
        <end position="1648"/>
    </location>
</feature>
<feature type="compositionally biased region" description="Low complexity" evidence="14">
    <location>
        <begin position="1685"/>
        <end position="1694"/>
    </location>
</feature>
<feature type="region of interest" description="Disordered" evidence="14">
    <location>
        <begin position="2404"/>
        <end position="2443"/>
    </location>
</feature>
<evidence type="ECO:0000256" key="3">
    <source>
        <dbReference type="ARBA" id="ARBA00004906"/>
    </source>
</evidence>
<feature type="region of interest" description="Disordered" evidence="14">
    <location>
        <begin position="280"/>
        <end position="299"/>
    </location>
</feature>
<dbReference type="OrthoDB" id="271273at2759"/>
<dbReference type="GO" id="GO:0061630">
    <property type="term" value="F:ubiquitin protein ligase activity"/>
    <property type="evidence" value="ECO:0007669"/>
    <property type="project" value="UniProtKB-UniRule"/>
</dbReference>
<dbReference type="Gene3D" id="3.30.2160.10">
    <property type="entry name" value="Hect, E3 ligase catalytic domain"/>
    <property type="match status" value="1"/>
</dbReference>
<dbReference type="SUPFAM" id="SSF48371">
    <property type="entry name" value="ARM repeat"/>
    <property type="match status" value="1"/>
</dbReference>
<evidence type="ECO:0000256" key="2">
    <source>
        <dbReference type="ARBA" id="ARBA00004642"/>
    </source>
</evidence>
<dbReference type="InterPro" id="IPR037197">
    <property type="entry name" value="WWE_dom_sf"/>
</dbReference>
<feature type="compositionally biased region" description="Basic and acidic residues" evidence="14">
    <location>
        <begin position="1756"/>
        <end position="1768"/>
    </location>
</feature>
<dbReference type="SUPFAM" id="SSF56204">
    <property type="entry name" value="Hect, E3 ligase catalytic domain"/>
    <property type="match status" value="1"/>
</dbReference>
<accession>A0A9C6WDY2</accession>
<reference evidence="18" key="1">
    <citation type="submission" date="2025-08" db="UniProtKB">
        <authorList>
            <consortium name="RefSeq"/>
        </authorList>
    </citation>
    <scope>IDENTIFICATION</scope>
    <source>
        <strain evidence="18">15112-1751.03</strain>
        <tissue evidence="18">Whole Adult</tissue>
    </source>
</reference>
<dbReference type="CTD" id="40596"/>
<feature type="region of interest" description="Disordered" evidence="14">
    <location>
        <begin position="1559"/>
        <end position="1590"/>
    </location>
</feature>
<feature type="compositionally biased region" description="Low complexity" evidence="14">
    <location>
        <begin position="55"/>
        <end position="70"/>
    </location>
</feature>
<evidence type="ECO:0000256" key="8">
    <source>
        <dbReference type="ARBA" id="ARBA00022786"/>
    </source>
</evidence>
<feature type="compositionally biased region" description="Low complexity" evidence="14">
    <location>
        <begin position="1375"/>
        <end position="1397"/>
    </location>
</feature>
<feature type="compositionally biased region" description="Gly residues" evidence="14">
    <location>
        <begin position="1773"/>
        <end position="1782"/>
    </location>
</feature>
<feature type="region of interest" description="Disordered" evidence="14">
    <location>
        <begin position="433"/>
        <end position="567"/>
    </location>
</feature>
<keyword evidence="8 12" id="KW-0833">Ubl conjugation pathway</keyword>
<evidence type="ECO:0000259" key="16">
    <source>
        <dbReference type="PROSITE" id="PS50918"/>
    </source>
</evidence>
<dbReference type="InterPro" id="IPR016024">
    <property type="entry name" value="ARM-type_fold"/>
</dbReference>
<feature type="compositionally biased region" description="Acidic residues" evidence="14">
    <location>
        <begin position="485"/>
        <end position="516"/>
    </location>
</feature>
<feature type="compositionally biased region" description="Acidic residues" evidence="14">
    <location>
        <begin position="527"/>
        <end position="567"/>
    </location>
</feature>
<keyword evidence="11" id="KW-0539">Nucleus</keyword>
<feature type="compositionally biased region" description="Low complexity" evidence="14">
    <location>
        <begin position="1165"/>
        <end position="1196"/>
    </location>
</feature>
<feature type="compositionally biased region" description="Low complexity" evidence="14">
    <location>
        <begin position="2404"/>
        <end position="2439"/>
    </location>
</feature>
<dbReference type="Gene3D" id="3.30.2410.10">
    <property type="entry name" value="Hect, E3 ligase catalytic domain"/>
    <property type="match status" value="1"/>
</dbReference>
<evidence type="ECO:0000256" key="10">
    <source>
        <dbReference type="ARBA" id="ARBA00023204"/>
    </source>
</evidence>
<feature type="compositionally biased region" description="Low complexity" evidence="14">
    <location>
        <begin position="122"/>
        <end position="135"/>
    </location>
</feature>
<dbReference type="EC" id="2.3.2.26" evidence="13"/>
<comment type="catalytic activity">
    <reaction evidence="1 13">
        <text>S-ubiquitinyl-[E2 ubiquitin-conjugating enzyme]-L-cysteine + [acceptor protein]-L-lysine = [E2 ubiquitin-conjugating enzyme]-L-cysteine + N(6)-ubiquitinyl-[acceptor protein]-L-lysine.</text>
        <dbReference type="EC" id="2.3.2.26"/>
    </reaction>
</comment>
<dbReference type="GeneID" id="117575552"/>
<dbReference type="GO" id="GO:0006281">
    <property type="term" value="P:DNA repair"/>
    <property type="evidence" value="ECO:0007669"/>
    <property type="project" value="UniProtKB-KW"/>
</dbReference>
<dbReference type="SMART" id="SM00119">
    <property type="entry name" value="HECTc"/>
    <property type="match status" value="1"/>
</dbReference>
<dbReference type="GO" id="GO:0009966">
    <property type="term" value="P:regulation of signal transduction"/>
    <property type="evidence" value="ECO:0007669"/>
    <property type="project" value="UniProtKB-ARBA"/>
</dbReference>
<feature type="compositionally biased region" description="Basic residues" evidence="14">
    <location>
        <begin position="393"/>
        <end position="402"/>
    </location>
</feature>
<feature type="compositionally biased region" description="Polar residues" evidence="14">
    <location>
        <begin position="318"/>
        <end position="332"/>
    </location>
</feature>
<evidence type="ECO:0000313" key="18">
    <source>
        <dbReference type="RefSeq" id="XP_051863875.1"/>
    </source>
</evidence>
<evidence type="ECO:0000256" key="1">
    <source>
        <dbReference type="ARBA" id="ARBA00000885"/>
    </source>
</evidence>
<dbReference type="PROSITE" id="PS50918">
    <property type="entry name" value="WWE"/>
    <property type="match status" value="1"/>
</dbReference>
<evidence type="ECO:0000256" key="4">
    <source>
        <dbReference type="ARBA" id="ARBA00006331"/>
    </source>
</evidence>
<comment type="subcellular location">
    <subcellularLocation>
        <location evidence="2">Nucleus</location>
        <location evidence="2">Nucleoplasm</location>
    </subcellularLocation>
</comment>
<dbReference type="GO" id="GO:0008270">
    <property type="term" value="F:zinc ion binding"/>
    <property type="evidence" value="ECO:0007669"/>
    <property type="project" value="InterPro"/>
</dbReference>
<name>A0A9C6WDY2_DROAB</name>
<proteinExistence type="inferred from homology"/>
<feature type="region of interest" description="Disordered" evidence="14">
    <location>
        <begin position="1605"/>
        <end position="1694"/>
    </location>
</feature>
<dbReference type="InterPro" id="IPR000569">
    <property type="entry name" value="HECT_dom"/>
</dbReference>
<feature type="compositionally biased region" description="Low complexity" evidence="14">
    <location>
        <begin position="280"/>
        <end position="298"/>
    </location>
</feature>
<feature type="region of interest" description="Disordered" evidence="14">
    <location>
        <begin position="1756"/>
        <end position="1784"/>
    </location>
</feature>
<organism evidence="17 18">
    <name type="scientific">Drosophila albomicans</name>
    <name type="common">Fruit fly</name>
    <dbReference type="NCBI Taxonomy" id="7291"/>
    <lineage>
        <taxon>Eukaryota</taxon>
        <taxon>Metazoa</taxon>
        <taxon>Ecdysozoa</taxon>
        <taxon>Arthropoda</taxon>
        <taxon>Hexapoda</taxon>
        <taxon>Insecta</taxon>
        <taxon>Pterygota</taxon>
        <taxon>Neoptera</taxon>
        <taxon>Endopterygota</taxon>
        <taxon>Diptera</taxon>
        <taxon>Brachycera</taxon>
        <taxon>Muscomorpha</taxon>
        <taxon>Ephydroidea</taxon>
        <taxon>Drosophilidae</taxon>
        <taxon>Drosophila</taxon>
    </lineage>
</organism>
<dbReference type="FunFam" id="3.30.2160.10:FF:000013">
    <property type="entry name" value="E3 ubiquitin-protein ligase TRIP12 isoform X1"/>
    <property type="match status" value="1"/>
</dbReference>
<evidence type="ECO:0000259" key="15">
    <source>
        <dbReference type="PROSITE" id="PS50237"/>
    </source>
</evidence>
<keyword evidence="5" id="KW-0597">Phosphoprotein</keyword>
<evidence type="ECO:0000256" key="11">
    <source>
        <dbReference type="ARBA" id="ARBA00023242"/>
    </source>
</evidence>
<feature type="region of interest" description="Disordered" evidence="14">
    <location>
        <begin position="643"/>
        <end position="671"/>
    </location>
</feature>
<dbReference type="InterPro" id="IPR004170">
    <property type="entry name" value="WWE_dom"/>
</dbReference>
<feature type="region of interest" description="Disordered" evidence="14">
    <location>
        <begin position="378"/>
        <end position="410"/>
    </location>
</feature>
<dbReference type="PROSITE" id="PS50237">
    <property type="entry name" value="HECT"/>
    <property type="match status" value="1"/>
</dbReference>
<keyword evidence="7" id="KW-0227">DNA damage</keyword>
<dbReference type="Gene3D" id="3.30.720.50">
    <property type="match status" value="1"/>
</dbReference>
<dbReference type="RefSeq" id="XP_051863875.1">
    <property type="nucleotide sequence ID" value="XM_052007915.1"/>
</dbReference>
<dbReference type="InterPro" id="IPR011989">
    <property type="entry name" value="ARM-like"/>
</dbReference>
<dbReference type="InterPro" id="IPR035983">
    <property type="entry name" value="Hect_E3_ubiquitin_ligase"/>
</dbReference>
<dbReference type="SUPFAM" id="SSF117839">
    <property type="entry name" value="WWE domain"/>
    <property type="match status" value="1"/>
</dbReference>
<comment type="similarity">
    <text evidence="4 13">Belongs to the UPL family. K-HECT subfamily.</text>
</comment>
<feature type="compositionally biased region" description="Polar residues" evidence="14">
    <location>
        <begin position="1335"/>
        <end position="1359"/>
    </location>
</feature>
<keyword evidence="6 13" id="KW-0808">Transferase</keyword>
<dbReference type="PANTHER" id="PTHR45670">
    <property type="entry name" value="E3 UBIQUITIN-PROTEIN LIGASE TRIP12"/>
    <property type="match status" value="1"/>
</dbReference>
<dbReference type="Pfam" id="PF25579">
    <property type="entry name" value="TPR_TRIP12_N"/>
    <property type="match status" value="1"/>
</dbReference>
<dbReference type="Proteomes" id="UP000515160">
    <property type="component" value="Chromosome 2R"/>
</dbReference>
<feature type="compositionally biased region" description="Low complexity" evidence="14">
    <location>
        <begin position="1417"/>
        <end position="1426"/>
    </location>
</feature>
<feature type="compositionally biased region" description="Polar residues" evidence="14">
    <location>
        <begin position="188"/>
        <end position="204"/>
    </location>
</feature>
<evidence type="ECO:0000256" key="13">
    <source>
        <dbReference type="RuleBase" id="RU369009"/>
    </source>
</evidence>
<feature type="compositionally biased region" description="Low complexity" evidence="14">
    <location>
        <begin position="24"/>
        <end position="42"/>
    </location>
</feature>
<dbReference type="GO" id="GO:0043161">
    <property type="term" value="P:proteasome-mediated ubiquitin-dependent protein catabolic process"/>
    <property type="evidence" value="ECO:0007669"/>
    <property type="project" value="TreeGrafter"/>
</dbReference>
<feature type="compositionally biased region" description="Low complexity" evidence="14">
    <location>
        <begin position="2079"/>
        <end position="2090"/>
    </location>
</feature>
<feature type="compositionally biased region" description="Basic residues" evidence="14">
    <location>
        <begin position="2128"/>
        <end position="2137"/>
    </location>
</feature>
<feature type="region of interest" description="Disordered" evidence="14">
    <location>
        <begin position="307"/>
        <end position="341"/>
    </location>
</feature>
<evidence type="ECO:0000313" key="17">
    <source>
        <dbReference type="Proteomes" id="UP000515160"/>
    </source>
</evidence>
<feature type="region of interest" description="Disordered" evidence="14">
    <location>
        <begin position="2078"/>
        <end position="2137"/>
    </location>
</feature>
<keyword evidence="17" id="KW-1185">Reference proteome</keyword>
<feature type="active site" description="Glycyl thioester intermediate" evidence="12">
    <location>
        <position position="2796"/>
    </location>
</feature>
<feature type="region of interest" description="Disordered" evidence="14">
    <location>
        <begin position="1374"/>
        <end position="1397"/>
    </location>
</feature>
<keyword evidence="9" id="KW-0007">Acetylation</keyword>
<evidence type="ECO:0000256" key="5">
    <source>
        <dbReference type="ARBA" id="ARBA00022553"/>
    </source>
</evidence>
<gene>
    <name evidence="18" type="primary">LOC117575552</name>
</gene>
<feature type="compositionally biased region" description="Low complexity" evidence="14">
    <location>
        <begin position="1434"/>
        <end position="1448"/>
    </location>
</feature>
<dbReference type="InterPro" id="IPR018123">
    <property type="entry name" value="WWE-dom_subgr"/>
</dbReference>
<evidence type="ECO:0000256" key="6">
    <source>
        <dbReference type="ARBA" id="ARBA00022679"/>
    </source>
</evidence>
<dbReference type="Gene3D" id="3.90.1750.10">
    <property type="entry name" value="Hect, E3 ligase catalytic domains"/>
    <property type="match status" value="2"/>
</dbReference>
<feature type="region of interest" description="Disordered" evidence="14">
    <location>
        <begin position="1"/>
        <end position="249"/>
    </location>
</feature>